<gene>
    <name evidence="1 3" type="ORF">BDZ99DRAFT_96003</name>
</gene>
<dbReference type="RefSeq" id="XP_033573448.1">
    <property type="nucleotide sequence ID" value="XM_033729070.1"/>
</dbReference>
<name>A0A6A6YEQ3_9PEZI</name>
<protein>
    <submittedName>
        <fullName evidence="1 3">Uncharacterized protein</fullName>
    </submittedName>
</protein>
<reference evidence="3" key="3">
    <citation type="submission" date="2025-04" db="UniProtKB">
        <authorList>
            <consortium name="RefSeq"/>
        </authorList>
    </citation>
    <scope>IDENTIFICATION</scope>
    <source>
        <strain evidence="3">CBS 304.34</strain>
    </source>
</reference>
<proteinExistence type="predicted"/>
<reference evidence="1 3" key="1">
    <citation type="journal article" date="2020" name="Stud. Mycol.">
        <title>101 Dothideomycetes genomes: a test case for predicting lifestyles and emergence of pathogens.</title>
        <authorList>
            <person name="Haridas S."/>
            <person name="Albert R."/>
            <person name="Binder M."/>
            <person name="Bloem J."/>
            <person name="Labutti K."/>
            <person name="Salamov A."/>
            <person name="Andreopoulos B."/>
            <person name="Baker S."/>
            <person name="Barry K."/>
            <person name="Bills G."/>
            <person name="Bluhm B."/>
            <person name="Cannon C."/>
            <person name="Castanera R."/>
            <person name="Culley D."/>
            <person name="Daum C."/>
            <person name="Ezra D."/>
            <person name="Gonzalez J."/>
            <person name="Henrissat B."/>
            <person name="Kuo A."/>
            <person name="Liang C."/>
            <person name="Lipzen A."/>
            <person name="Lutzoni F."/>
            <person name="Magnuson J."/>
            <person name="Mondo S."/>
            <person name="Nolan M."/>
            <person name="Ohm R."/>
            <person name="Pangilinan J."/>
            <person name="Park H.-J."/>
            <person name="Ramirez L."/>
            <person name="Alfaro M."/>
            <person name="Sun H."/>
            <person name="Tritt A."/>
            <person name="Yoshinaga Y."/>
            <person name="Zwiers L.-H."/>
            <person name="Turgeon B."/>
            <person name="Goodwin S."/>
            <person name="Spatafora J."/>
            <person name="Crous P."/>
            <person name="Grigoriev I."/>
        </authorList>
    </citation>
    <scope>NUCLEOTIDE SEQUENCE</scope>
    <source>
        <strain evidence="1 3">CBS 304.34</strain>
    </source>
</reference>
<evidence type="ECO:0000313" key="3">
    <source>
        <dbReference type="RefSeq" id="XP_033573448.1"/>
    </source>
</evidence>
<organism evidence="1">
    <name type="scientific">Mytilinidion resinicola</name>
    <dbReference type="NCBI Taxonomy" id="574789"/>
    <lineage>
        <taxon>Eukaryota</taxon>
        <taxon>Fungi</taxon>
        <taxon>Dikarya</taxon>
        <taxon>Ascomycota</taxon>
        <taxon>Pezizomycotina</taxon>
        <taxon>Dothideomycetes</taxon>
        <taxon>Pleosporomycetidae</taxon>
        <taxon>Mytilinidiales</taxon>
        <taxon>Mytilinidiaceae</taxon>
        <taxon>Mytilinidion</taxon>
    </lineage>
</organism>
<dbReference type="GeneID" id="54469963"/>
<dbReference type="EMBL" id="MU003707">
    <property type="protein sequence ID" value="KAF2806484.1"/>
    <property type="molecule type" value="Genomic_DNA"/>
</dbReference>
<accession>A0A6A6YEQ3</accession>
<evidence type="ECO:0000313" key="1">
    <source>
        <dbReference type="EMBL" id="KAF2806484.1"/>
    </source>
</evidence>
<dbReference type="AlphaFoldDB" id="A0A6A6YEQ3"/>
<evidence type="ECO:0000313" key="2">
    <source>
        <dbReference type="Proteomes" id="UP000504636"/>
    </source>
</evidence>
<dbReference type="Proteomes" id="UP000504636">
    <property type="component" value="Unplaced"/>
</dbReference>
<sequence>MPYFTEQYLDFVLVCLEYDDGPGLQRRSDWRQPSQPSAEEIMTDIIPGVYKTGDDEVRHYKYAPLDFEEKDDFTVLEQYSYLVCCLLSDYNCFAVFEWPHEKSDDPDKSMRRGILKKLIWLVRYIIYQREKMNPHWTIRELEKQACGIWCQSYPLV</sequence>
<reference evidence="3" key="2">
    <citation type="submission" date="2020-04" db="EMBL/GenBank/DDBJ databases">
        <authorList>
            <consortium name="NCBI Genome Project"/>
        </authorList>
    </citation>
    <scope>NUCLEOTIDE SEQUENCE</scope>
    <source>
        <strain evidence="3">CBS 304.34</strain>
    </source>
</reference>
<keyword evidence="2" id="KW-1185">Reference proteome</keyword>